<dbReference type="Proteomes" id="UP000245059">
    <property type="component" value="Unassembled WGS sequence"/>
</dbReference>
<reference evidence="7" key="1">
    <citation type="submission" date="2018-05" db="EMBL/GenBank/DDBJ databases">
        <title>Ignatzschineria dubaiensis sp. nov., isolated from necrotic foot tissues of dromedaries (Camelus dromedarius) and associated maggots in Dubai, United Arab Emirates.</title>
        <authorList>
            <person name="Tsang C.C."/>
            <person name="Tang J.Y.M."/>
            <person name="Fong J.Y.H."/>
            <person name="Kinne J."/>
            <person name="Lee H.H."/>
            <person name="Joseph M."/>
            <person name="Jose S."/>
            <person name="Schuster R.K."/>
            <person name="Tang Y."/>
            <person name="Sivakumar S."/>
            <person name="Chen J.H.K."/>
            <person name="Teng J.L.L."/>
            <person name="Lau S.K.P."/>
            <person name="Wernery U."/>
            <person name="Woo P.C.Y."/>
        </authorList>
    </citation>
    <scope>NUCLEOTIDE SEQUENCE [LARGE SCALE GENOMIC DNA]</scope>
    <source>
        <strain evidence="7">UAE-HKU57</strain>
    </source>
</reference>
<evidence type="ECO:0000313" key="7">
    <source>
        <dbReference type="Proteomes" id="UP000245059"/>
    </source>
</evidence>
<feature type="chain" id="PRO_5015500986" description="Transglycosylase SLT domain-containing protein" evidence="4">
    <location>
        <begin position="30"/>
        <end position="653"/>
    </location>
</feature>
<keyword evidence="2 4" id="KW-0732">Signal</keyword>
<feature type="region of interest" description="Disordered" evidence="3">
    <location>
        <begin position="632"/>
        <end position="653"/>
    </location>
</feature>
<dbReference type="InterPro" id="IPR023346">
    <property type="entry name" value="Lysozyme-like_dom_sf"/>
</dbReference>
<accession>A0A2U2AL04</accession>
<comment type="caution">
    <text evidence="6">The sequence shown here is derived from an EMBL/GenBank/DDBJ whole genome shotgun (WGS) entry which is preliminary data.</text>
</comment>
<dbReference type="Gene3D" id="1.10.530.10">
    <property type="match status" value="1"/>
</dbReference>
<organism evidence="6 7">
    <name type="scientific">Ignatzschineria cameli</name>
    <dbReference type="NCBI Taxonomy" id="2182793"/>
    <lineage>
        <taxon>Bacteria</taxon>
        <taxon>Pseudomonadati</taxon>
        <taxon>Pseudomonadota</taxon>
        <taxon>Gammaproteobacteria</taxon>
        <taxon>Cardiobacteriales</taxon>
        <taxon>Ignatzschineriaceae</taxon>
        <taxon>Ignatzschineria</taxon>
    </lineage>
</organism>
<feature type="signal peptide" evidence="4">
    <location>
        <begin position="1"/>
        <end position="29"/>
    </location>
</feature>
<dbReference type="PANTHER" id="PTHR37423:SF5">
    <property type="entry name" value="SOLUBLE LYTIC MUREIN TRANSGLYCOSYLASE"/>
    <property type="match status" value="1"/>
</dbReference>
<evidence type="ECO:0000256" key="3">
    <source>
        <dbReference type="SAM" id="MobiDB-lite"/>
    </source>
</evidence>
<dbReference type="Pfam" id="PF01464">
    <property type="entry name" value="SLT"/>
    <property type="match status" value="1"/>
</dbReference>
<proteinExistence type="inferred from homology"/>
<dbReference type="InterPro" id="IPR008939">
    <property type="entry name" value="Lytic_TGlycosylase_superhlx_U"/>
</dbReference>
<evidence type="ECO:0000256" key="2">
    <source>
        <dbReference type="ARBA" id="ARBA00022729"/>
    </source>
</evidence>
<dbReference type="PANTHER" id="PTHR37423">
    <property type="entry name" value="SOLUBLE LYTIC MUREIN TRANSGLYCOSYLASE-RELATED"/>
    <property type="match status" value="1"/>
</dbReference>
<comment type="similarity">
    <text evidence="1">Belongs to the transglycosylase Slt family.</text>
</comment>
<evidence type="ECO:0000256" key="1">
    <source>
        <dbReference type="ARBA" id="ARBA00007734"/>
    </source>
</evidence>
<dbReference type="AlphaFoldDB" id="A0A2U2AL04"/>
<evidence type="ECO:0000256" key="4">
    <source>
        <dbReference type="SAM" id="SignalP"/>
    </source>
</evidence>
<sequence>MTLLLRKNRSICTLLLTSLLTFPLWGVSAEITEEQAFINGKQAIVKKDWQAYQQYRDQLQDSSLLPYLEFYYYQERIDESDPQEVLDFTSRYAKEPFANTLKINLFQNREKRENYQFILDHAQFADTLSLRCYLYNAQQKNATFNFAEFQKDWEKQLQLPNSCLPAERYWLQNNNDLQLVENKIETLLLAGRVAKAESLIASLPEEKRGYFQYFVDLLKDPSSIMVQKRYYPDSQALYNRVLQKWSSQDSLRAEAGLQLAKEKSLLTDADYIKLRNRIAVFQAGRADAVAPLEKILAIPVDERDDQLIQWGFRLAAKEGNYSIALALLSHLSPEAQKEDIWRYWLGRTYMEIGDHEQAKYYYKLIQNQPSFYGFLAADALEHNYDGINAIAKNKKIKSDTPLPQRFIVGLLLAKANEEYFSRVKWQEALRNSTQAEQEAGSIAAFDAGFYNLSLQAATRARAEGGIYYRYPVAYLPIIEKYSDQLVTEPIVLGLIRQESLFHERAKSPASAYGLMQLLIPTAERVSLSLNEKERESLYDPEANIRYGITYLHQLKENVGSCIPYMLASYNAGPHNVKKWLPEPGNEVDMILWIETIPFYETRGYVKNVLSNAVIYHALNQDPKRLSEYLNCSSTESQQENPIAPSSLAEKERS</sequence>
<dbReference type="SUPFAM" id="SSF48435">
    <property type="entry name" value="Bacterial muramidases"/>
    <property type="match status" value="1"/>
</dbReference>
<dbReference type="EMBL" id="QEWW01000008">
    <property type="protein sequence ID" value="PWD83844.1"/>
    <property type="molecule type" value="Genomic_DNA"/>
</dbReference>
<dbReference type="CDD" id="cd13401">
    <property type="entry name" value="Slt70-like"/>
    <property type="match status" value="1"/>
</dbReference>
<gene>
    <name evidence="6" type="ORF">DC077_09145</name>
</gene>
<dbReference type="GO" id="GO:0042597">
    <property type="term" value="C:periplasmic space"/>
    <property type="evidence" value="ECO:0007669"/>
    <property type="project" value="InterPro"/>
</dbReference>
<dbReference type="RefSeq" id="WP_109217983.1">
    <property type="nucleotide sequence ID" value="NZ_QEWW01000008.1"/>
</dbReference>
<feature type="domain" description="Transglycosylase SLT" evidence="5">
    <location>
        <begin position="479"/>
        <end position="585"/>
    </location>
</feature>
<dbReference type="Gene3D" id="1.25.20.10">
    <property type="entry name" value="Bacterial muramidases"/>
    <property type="match status" value="1"/>
</dbReference>
<dbReference type="SUPFAM" id="SSF53955">
    <property type="entry name" value="Lysozyme-like"/>
    <property type="match status" value="1"/>
</dbReference>
<dbReference type="InterPro" id="IPR008258">
    <property type="entry name" value="Transglycosylase_SLT_dom_1"/>
</dbReference>
<protein>
    <recommendedName>
        <fullName evidence="5">Transglycosylase SLT domain-containing protein</fullName>
    </recommendedName>
</protein>
<dbReference type="GO" id="GO:0004553">
    <property type="term" value="F:hydrolase activity, hydrolyzing O-glycosyl compounds"/>
    <property type="evidence" value="ECO:0007669"/>
    <property type="project" value="InterPro"/>
</dbReference>
<evidence type="ECO:0000313" key="6">
    <source>
        <dbReference type="EMBL" id="PWD83844.1"/>
    </source>
</evidence>
<name>A0A2U2AL04_9GAMM</name>
<evidence type="ECO:0000259" key="5">
    <source>
        <dbReference type="Pfam" id="PF01464"/>
    </source>
</evidence>